<dbReference type="InterPro" id="IPR012337">
    <property type="entry name" value="RNaseH-like_sf"/>
</dbReference>
<dbReference type="GO" id="GO:0046983">
    <property type="term" value="F:protein dimerization activity"/>
    <property type="evidence" value="ECO:0007669"/>
    <property type="project" value="InterPro"/>
</dbReference>
<protein>
    <submittedName>
        <fullName evidence="2">19530_t:CDS:1</fullName>
    </submittedName>
</protein>
<organism evidence="2 3">
    <name type="scientific">Racocetra fulgida</name>
    <dbReference type="NCBI Taxonomy" id="60492"/>
    <lineage>
        <taxon>Eukaryota</taxon>
        <taxon>Fungi</taxon>
        <taxon>Fungi incertae sedis</taxon>
        <taxon>Mucoromycota</taxon>
        <taxon>Glomeromycotina</taxon>
        <taxon>Glomeromycetes</taxon>
        <taxon>Diversisporales</taxon>
        <taxon>Gigasporaceae</taxon>
        <taxon>Racocetra</taxon>
    </lineage>
</organism>
<dbReference type="Pfam" id="PF05699">
    <property type="entry name" value="Dimer_Tnp_hAT"/>
    <property type="match status" value="1"/>
</dbReference>
<name>A0A9N9J9F2_9GLOM</name>
<gene>
    <name evidence="2" type="ORF">RFULGI_LOCUS15116</name>
</gene>
<dbReference type="Proteomes" id="UP000789396">
    <property type="component" value="Unassembled WGS sequence"/>
</dbReference>
<evidence type="ECO:0000259" key="1">
    <source>
        <dbReference type="Pfam" id="PF05699"/>
    </source>
</evidence>
<evidence type="ECO:0000313" key="3">
    <source>
        <dbReference type="Proteomes" id="UP000789396"/>
    </source>
</evidence>
<proteinExistence type="predicted"/>
<feature type="domain" description="HAT C-terminal dimerisation" evidence="1">
    <location>
        <begin position="38"/>
        <end position="84"/>
    </location>
</feature>
<dbReference type="AlphaFoldDB" id="A0A9N9J9F2"/>
<evidence type="ECO:0000313" key="2">
    <source>
        <dbReference type="EMBL" id="CAG8771863.1"/>
    </source>
</evidence>
<reference evidence="2" key="1">
    <citation type="submission" date="2021-06" db="EMBL/GenBank/DDBJ databases">
        <authorList>
            <person name="Kallberg Y."/>
            <person name="Tangrot J."/>
            <person name="Rosling A."/>
        </authorList>
    </citation>
    <scope>NUCLEOTIDE SEQUENCE</scope>
    <source>
        <strain evidence="2">IN212</strain>
    </source>
</reference>
<dbReference type="EMBL" id="CAJVPZ010047015">
    <property type="protein sequence ID" value="CAG8771863.1"/>
    <property type="molecule type" value="Genomic_DNA"/>
</dbReference>
<feature type="non-terminal residue" evidence="2">
    <location>
        <position position="1"/>
    </location>
</feature>
<keyword evidence="3" id="KW-1185">Reference proteome</keyword>
<sequence length="84" mass="9861">ENDTSSSREEAAKETKSAMKSFFSLVRQQRDEYIEQTEIDKYLMLPEIEPTETNDLLVWWKQRRSDFPILCVLAKKYLAILASS</sequence>
<dbReference type="InterPro" id="IPR008906">
    <property type="entry name" value="HATC_C_dom"/>
</dbReference>
<dbReference type="OrthoDB" id="2449751at2759"/>
<feature type="non-terminal residue" evidence="2">
    <location>
        <position position="84"/>
    </location>
</feature>
<accession>A0A9N9J9F2</accession>
<comment type="caution">
    <text evidence="2">The sequence shown here is derived from an EMBL/GenBank/DDBJ whole genome shotgun (WGS) entry which is preliminary data.</text>
</comment>
<dbReference type="SUPFAM" id="SSF53098">
    <property type="entry name" value="Ribonuclease H-like"/>
    <property type="match status" value="1"/>
</dbReference>